<dbReference type="SUPFAM" id="SSF52540">
    <property type="entry name" value="P-loop containing nucleoside triphosphate hydrolases"/>
    <property type="match status" value="1"/>
</dbReference>
<dbReference type="EMBL" id="ASHM01001598">
    <property type="protein sequence ID" value="PNY06953.1"/>
    <property type="molecule type" value="Genomic_DNA"/>
</dbReference>
<gene>
    <name evidence="6" type="ORF">L195_g003436</name>
</gene>
<evidence type="ECO:0000256" key="4">
    <source>
        <dbReference type="SAM" id="SignalP"/>
    </source>
</evidence>
<evidence type="ECO:0000256" key="1">
    <source>
        <dbReference type="ARBA" id="ARBA00022741"/>
    </source>
</evidence>
<accession>A0A2K3NVB6</accession>
<proteinExistence type="inferred from homology"/>
<dbReference type="PROSITE" id="PS51715">
    <property type="entry name" value="G_GB1_RHD3"/>
    <property type="match status" value="1"/>
</dbReference>
<dbReference type="PANTHER" id="PTHR10751">
    <property type="entry name" value="GUANYLATE BINDING PROTEIN"/>
    <property type="match status" value="1"/>
</dbReference>
<comment type="caution">
    <text evidence="6">The sequence shown here is derived from an EMBL/GenBank/DDBJ whole genome shotgun (WGS) entry which is preliminary data.</text>
</comment>
<dbReference type="Pfam" id="PF02263">
    <property type="entry name" value="GBP"/>
    <property type="match status" value="1"/>
</dbReference>
<organism evidence="6 7">
    <name type="scientific">Trifolium pratense</name>
    <name type="common">Red clover</name>
    <dbReference type="NCBI Taxonomy" id="57577"/>
    <lineage>
        <taxon>Eukaryota</taxon>
        <taxon>Viridiplantae</taxon>
        <taxon>Streptophyta</taxon>
        <taxon>Embryophyta</taxon>
        <taxon>Tracheophyta</taxon>
        <taxon>Spermatophyta</taxon>
        <taxon>Magnoliopsida</taxon>
        <taxon>eudicotyledons</taxon>
        <taxon>Gunneridae</taxon>
        <taxon>Pentapetalae</taxon>
        <taxon>rosids</taxon>
        <taxon>fabids</taxon>
        <taxon>Fabales</taxon>
        <taxon>Fabaceae</taxon>
        <taxon>Papilionoideae</taxon>
        <taxon>50 kb inversion clade</taxon>
        <taxon>NPAAA clade</taxon>
        <taxon>Hologalegina</taxon>
        <taxon>IRL clade</taxon>
        <taxon>Trifolieae</taxon>
        <taxon>Trifolium</taxon>
    </lineage>
</organism>
<evidence type="ECO:0000256" key="3">
    <source>
        <dbReference type="PROSITE-ProRule" id="PRU01052"/>
    </source>
</evidence>
<dbReference type="GO" id="GO:0003924">
    <property type="term" value="F:GTPase activity"/>
    <property type="evidence" value="ECO:0007669"/>
    <property type="project" value="InterPro"/>
</dbReference>
<keyword evidence="2" id="KW-0342">GTP-binding</keyword>
<feature type="domain" description="GB1/RHD3-type G" evidence="5">
    <location>
        <begin position="53"/>
        <end position="173"/>
    </location>
</feature>
<feature type="signal peptide" evidence="4">
    <location>
        <begin position="1"/>
        <end position="19"/>
    </location>
</feature>
<keyword evidence="1" id="KW-0547">Nucleotide-binding</keyword>
<dbReference type="GO" id="GO:0005525">
    <property type="term" value="F:GTP binding"/>
    <property type="evidence" value="ECO:0007669"/>
    <property type="project" value="UniProtKB-KW"/>
</dbReference>
<protein>
    <submittedName>
        <fullName evidence="6">Guanylate-binding protein 4-like</fullName>
    </submittedName>
</protein>
<reference evidence="6 7" key="2">
    <citation type="journal article" date="2017" name="Front. Plant Sci.">
        <title>Gene Classification and Mining of Molecular Markers Useful in Red Clover (Trifolium pratense) Breeding.</title>
        <authorList>
            <person name="Istvanek J."/>
            <person name="Dluhosova J."/>
            <person name="Dluhos P."/>
            <person name="Patkova L."/>
            <person name="Nedelnik J."/>
            <person name="Repkova J."/>
        </authorList>
    </citation>
    <scope>NUCLEOTIDE SEQUENCE [LARGE SCALE GENOMIC DNA]</scope>
    <source>
        <strain evidence="7">cv. Tatra</strain>
        <tissue evidence="6">Young leaves</tissue>
    </source>
</reference>
<dbReference type="InterPro" id="IPR030386">
    <property type="entry name" value="G_GB1_RHD3_dom"/>
</dbReference>
<sequence>MDHLLFLLILCLFSTSSFSIHNFHQSFPIVEPDPGHTKLRLSREGLEAIERITNPIASVAVIGPHRSGKSFLLNQLLSLSCYEGFGVGHMRDVKTKGIWVWGTPIEVDIDGVRTSVLYLDTEGFESVGKSNVYDDRIFALATVMSSVLIYNLPETIREADISRLSFAVELAEEFYGRAMMWPLNLLSYCGSSNVIFYSSLVFSQIDRPFKMSWSSRISRGLHLLLMHLFIVRDINEVIHECGGSLCETLPCTSLAFSNLGSLEVTE</sequence>
<dbReference type="Proteomes" id="UP000236291">
    <property type="component" value="Unassembled WGS sequence"/>
</dbReference>
<dbReference type="InterPro" id="IPR027417">
    <property type="entry name" value="P-loop_NTPase"/>
</dbReference>
<dbReference type="STRING" id="57577.A0A2K3NVB6"/>
<keyword evidence="4" id="KW-0732">Signal</keyword>
<dbReference type="InterPro" id="IPR015894">
    <property type="entry name" value="Guanylate-bd_N"/>
</dbReference>
<dbReference type="AlphaFoldDB" id="A0A2K3NVB6"/>
<feature type="chain" id="PRO_5014391110" evidence="4">
    <location>
        <begin position="20"/>
        <end position="266"/>
    </location>
</feature>
<evidence type="ECO:0000313" key="7">
    <source>
        <dbReference type="Proteomes" id="UP000236291"/>
    </source>
</evidence>
<evidence type="ECO:0000256" key="2">
    <source>
        <dbReference type="ARBA" id="ARBA00023134"/>
    </source>
</evidence>
<reference evidence="6 7" key="1">
    <citation type="journal article" date="2014" name="Am. J. Bot.">
        <title>Genome assembly and annotation for red clover (Trifolium pratense; Fabaceae).</title>
        <authorList>
            <person name="Istvanek J."/>
            <person name="Jaros M."/>
            <person name="Krenek A."/>
            <person name="Repkova J."/>
        </authorList>
    </citation>
    <scope>NUCLEOTIDE SEQUENCE [LARGE SCALE GENOMIC DNA]</scope>
    <source>
        <strain evidence="7">cv. Tatra</strain>
        <tissue evidence="6">Young leaves</tissue>
    </source>
</reference>
<comment type="similarity">
    <text evidence="3">Belongs to the TRAFAC class dynamin-like GTPase superfamily. GB1/RHD3 GTPase family.</text>
</comment>
<evidence type="ECO:0000313" key="6">
    <source>
        <dbReference type="EMBL" id="PNY06953.1"/>
    </source>
</evidence>
<name>A0A2K3NVB6_TRIPR</name>
<evidence type="ECO:0000259" key="5">
    <source>
        <dbReference type="PROSITE" id="PS51715"/>
    </source>
</evidence>
<dbReference type="Gene3D" id="3.40.50.300">
    <property type="entry name" value="P-loop containing nucleotide triphosphate hydrolases"/>
    <property type="match status" value="1"/>
</dbReference>